<evidence type="ECO:0000313" key="2">
    <source>
        <dbReference type="EMBL" id="GGD72409.1"/>
    </source>
</evidence>
<sequence length="130" mass="14888">MKNLDHTSNCIVTKSDKLKKSQIKLHCSNKFVNVPVDKIVRLEGDCNYTVVHTQNKKYISARTLKHYEGILDDSYFIRVHKSHLVNILYAKGLDIQASSSAIAFDGGKNIEISRRKVKAVIEKFDFYKKS</sequence>
<dbReference type="PANTHER" id="PTHR37299:SF1">
    <property type="entry name" value="STAGE 0 SPORULATION PROTEIN A HOMOLOG"/>
    <property type="match status" value="1"/>
</dbReference>
<evidence type="ECO:0000313" key="3">
    <source>
        <dbReference type="Proteomes" id="UP000609064"/>
    </source>
</evidence>
<dbReference type="PROSITE" id="PS50930">
    <property type="entry name" value="HTH_LYTTR"/>
    <property type="match status" value="1"/>
</dbReference>
<gene>
    <name evidence="2" type="ORF">GCM10011514_40650</name>
</gene>
<reference evidence="2" key="2">
    <citation type="submission" date="2020-09" db="EMBL/GenBank/DDBJ databases">
        <authorList>
            <person name="Sun Q."/>
            <person name="Zhou Y."/>
        </authorList>
    </citation>
    <scope>NUCLEOTIDE SEQUENCE</scope>
    <source>
        <strain evidence="2">CGMCC 1.15958</strain>
    </source>
</reference>
<name>A0A916Z1Z7_9BACT</name>
<dbReference type="EMBL" id="BMKK01000009">
    <property type="protein sequence ID" value="GGD72409.1"/>
    <property type="molecule type" value="Genomic_DNA"/>
</dbReference>
<proteinExistence type="predicted"/>
<dbReference type="InterPro" id="IPR046947">
    <property type="entry name" value="LytR-like"/>
</dbReference>
<comment type="caution">
    <text evidence="2">The sequence shown here is derived from an EMBL/GenBank/DDBJ whole genome shotgun (WGS) entry which is preliminary data.</text>
</comment>
<dbReference type="Proteomes" id="UP000609064">
    <property type="component" value="Unassembled WGS sequence"/>
</dbReference>
<dbReference type="Pfam" id="PF04397">
    <property type="entry name" value="LytTR"/>
    <property type="match status" value="1"/>
</dbReference>
<reference evidence="2" key="1">
    <citation type="journal article" date="2014" name="Int. J. Syst. Evol. Microbiol.">
        <title>Complete genome sequence of Corynebacterium casei LMG S-19264T (=DSM 44701T), isolated from a smear-ripened cheese.</title>
        <authorList>
            <consortium name="US DOE Joint Genome Institute (JGI-PGF)"/>
            <person name="Walter F."/>
            <person name="Albersmeier A."/>
            <person name="Kalinowski J."/>
            <person name="Ruckert C."/>
        </authorList>
    </citation>
    <scope>NUCLEOTIDE SEQUENCE</scope>
    <source>
        <strain evidence="2">CGMCC 1.15958</strain>
    </source>
</reference>
<feature type="domain" description="HTH LytTR-type" evidence="1">
    <location>
        <begin position="34"/>
        <end position="126"/>
    </location>
</feature>
<organism evidence="2 3">
    <name type="scientific">Emticicia aquatilis</name>
    <dbReference type="NCBI Taxonomy" id="1537369"/>
    <lineage>
        <taxon>Bacteria</taxon>
        <taxon>Pseudomonadati</taxon>
        <taxon>Bacteroidota</taxon>
        <taxon>Cytophagia</taxon>
        <taxon>Cytophagales</taxon>
        <taxon>Leadbetterellaceae</taxon>
        <taxon>Emticicia</taxon>
    </lineage>
</organism>
<dbReference type="Gene3D" id="2.40.50.1020">
    <property type="entry name" value="LytTr DNA-binding domain"/>
    <property type="match status" value="1"/>
</dbReference>
<keyword evidence="3" id="KW-1185">Reference proteome</keyword>
<accession>A0A916Z1Z7</accession>
<dbReference type="InterPro" id="IPR007492">
    <property type="entry name" value="LytTR_DNA-bd_dom"/>
</dbReference>
<dbReference type="RefSeq" id="WP_188768872.1">
    <property type="nucleotide sequence ID" value="NZ_BMKK01000009.1"/>
</dbReference>
<dbReference type="GO" id="GO:0003677">
    <property type="term" value="F:DNA binding"/>
    <property type="evidence" value="ECO:0007669"/>
    <property type="project" value="InterPro"/>
</dbReference>
<evidence type="ECO:0000259" key="1">
    <source>
        <dbReference type="PROSITE" id="PS50930"/>
    </source>
</evidence>
<dbReference type="SMART" id="SM00850">
    <property type="entry name" value="LytTR"/>
    <property type="match status" value="1"/>
</dbReference>
<protein>
    <recommendedName>
        <fullName evidence="1">HTH LytTR-type domain-containing protein</fullName>
    </recommendedName>
</protein>
<dbReference type="AlphaFoldDB" id="A0A916Z1Z7"/>
<dbReference type="GO" id="GO:0000156">
    <property type="term" value="F:phosphorelay response regulator activity"/>
    <property type="evidence" value="ECO:0007669"/>
    <property type="project" value="InterPro"/>
</dbReference>
<dbReference type="PANTHER" id="PTHR37299">
    <property type="entry name" value="TRANSCRIPTIONAL REGULATOR-RELATED"/>
    <property type="match status" value="1"/>
</dbReference>